<evidence type="ECO:0000256" key="1">
    <source>
        <dbReference type="ARBA" id="ARBA00004328"/>
    </source>
</evidence>
<reference evidence="6" key="1">
    <citation type="journal article" date="2019" name="Int. J. Syst. Evol. Microbiol.">
        <title>The Global Catalogue of Microorganisms (GCM) 10K type strain sequencing project: providing services to taxonomists for standard genome sequencing and annotation.</title>
        <authorList>
            <consortium name="The Broad Institute Genomics Platform"/>
            <consortium name="The Broad Institute Genome Sequencing Center for Infectious Disease"/>
            <person name="Wu L."/>
            <person name="Ma J."/>
        </authorList>
    </citation>
    <scope>NUCLEOTIDE SEQUENCE [LARGE SCALE GENOMIC DNA]</scope>
    <source>
        <strain evidence="6">KCTC 22228</strain>
    </source>
</reference>
<evidence type="ECO:0000313" key="5">
    <source>
        <dbReference type="EMBL" id="GGX91133.1"/>
    </source>
</evidence>
<feature type="region of interest" description="Disordered" evidence="4">
    <location>
        <begin position="499"/>
        <end position="525"/>
    </location>
</feature>
<accession>A0ABQ2YPP1</accession>
<dbReference type="RefSeq" id="WP_189468394.1">
    <property type="nucleotide sequence ID" value="NZ_BMXS01000007.1"/>
</dbReference>
<protein>
    <recommendedName>
        <fullName evidence="7">Head-to-tail joining protein</fullName>
    </recommendedName>
</protein>
<dbReference type="EMBL" id="BMXS01000007">
    <property type="protein sequence ID" value="GGX91133.1"/>
    <property type="molecule type" value="Genomic_DNA"/>
</dbReference>
<organism evidence="5 6">
    <name type="scientific">Litchfieldella qijiaojingensis</name>
    <dbReference type="NCBI Taxonomy" id="980347"/>
    <lineage>
        <taxon>Bacteria</taxon>
        <taxon>Pseudomonadati</taxon>
        <taxon>Pseudomonadota</taxon>
        <taxon>Gammaproteobacteria</taxon>
        <taxon>Oceanospirillales</taxon>
        <taxon>Halomonadaceae</taxon>
        <taxon>Litchfieldella</taxon>
    </lineage>
</organism>
<keyword evidence="3" id="KW-0231">Viral genome packaging</keyword>
<gene>
    <name evidence="5" type="ORF">GCM10007160_18270</name>
</gene>
<dbReference type="Proteomes" id="UP000653056">
    <property type="component" value="Unassembled WGS sequence"/>
</dbReference>
<evidence type="ECO:0000256" key="4">
    <source>
        <dbReference type="SAM" id="MobiDB-lite"/>
    </source>
</evidence>
<keyword evidence="2" id="KW-1188">Viral release from host cell</keyword>
<dbReference type="Pfam" id="PF12236">
    <property type="entry name" value="Head-tail_con"/>
    <property type="match status" value="1"/>
</dbReference>
<feature type="compositionally biased region" description="Polar residues" evidence="4">
    <location>
        <begin position="515"/>
        <end position="525"/>
    </location>
</feature>
<evidence type="ECO:0000256" key="3">
    <source>
        <dbReference type="ARBA" id="ARBA00023219"/>
    </source>
</evidence>
<comment type="subcellular location">
    <subcellularLocation>
        <location evidence="1">Virion</location>
    </subcellularLocation>
</comment>
<comment type="caution">
    <text evidence="5">The sequence shown here is derived from an EMBL/GenBank/DDBJ whole genome shotgun (WGS) entry which is preliminary data.</text>
</comment>
<keyword evidence="6" id="KW-1185">Reference proteome</keyword>
<evidence type="ECO:0000313" key="6">
    <source>
        <dbReference type="Proteomes" id="UP000653056"/>
    </source>
</evidence>
<name>A0ABQ2YPP1_9GAMM</name>
<evidence type="ECO:0000256" key="2">
    <source>
        <dbReference type="ARBA" id="ARBA00022612"/>
    </source>
</evidence>
<proteinExistence type="predicted"/>
<dbReference type="InterPro" id="IPR020991">
    <property type="entry name" value="Connector_podovirus"/>
</dbReference>
<evidence type="ECO:0008006" key="7">
    <source>
        <dbReference type="Google" id="ProtNLM"/>
    </source>
</evidence>
<sequence length="525" mass="57869">MHNPNATSAKGLYSRLEADRDPFLRRARDAAKLTIPSLLPEEGHNGTTKLKTPFQSLGARGVNNLSSKLLMALMPPNSPFFRLRVDNPELKQAAEESDQVAELEKALGQIEKTVMTEIEKSAIRVSVGETLKQLLVAGNALLYVKPGGGAKVFKIDSYVVRRDPEGTPLDTVVKESVSLATLPEKVRTALQDNNPSTDRSDHDNVDLYTHIYRDGDKWTVYQEVDGLKIPGTEGSYPLEKSPWIPLRFTQIDGENYGRGYVEEYYGDLRSLEALTKTIVEGSAAAARILFLVNPNGTTQKKTLQEAPNGAIRSGNSNDVSVLQMEKQADFSIAYQTIGTLTERLSYGFLLNSAIQRDAERVTAEEIRYMANELESALGGVYSILSQEFQLPLVRRLMYVLENKDAIPSLPEDAVSPSITTGIEALGRGHDLEKLDLFIKGMADIVPPEVLSQHVDFSDYMTRRATALGIETDGLIKSQEQIAREQAAAQQAAMRQRLAEQAMETGGKAVEKMTPQGPNMENTPNE</sequence>